<evidence type="ECO:0000256" key="1">
    <source>
        <dbReference type="ARBA" id="ARBA00007422"/>
    </source>
</evidence>
<dbReference type="Pfam" id="PF00121">
    <property type="entry name" value="TIM"/>
    <property type="match status" value="1"/>
</dbReference>
<comment type="similarity">
    <text evidence="1 3">Belongs to the triosephosphate isomerase family.</text>
</comment>
<dbReference type="PROSITE" id="PS51440">
    <property type="entry name" value="TIM_2"/>
    <property type="match status" value="1"/>
</dbReference>
<evidence type="ECO:0000313" key="4">
    <source>
        <dbReference type="EMBL" id="CEP27661.1"/>
    </source>
</evidence>
<evidence type="ECO:0000256" key="3">
    <source>
        <dbReference type="RuleBase" id="RU363013"/>
    </source>
</evidence>
<protein>
    <recommendedName>
        <fullName evidence="3">Triosephosphate isomerase</fullName>
        <ecNumber evidence="3">5.3.1.1</ecNumber>
    </recommendedName>
</protein>
<dbReference type="PANTHER" id="PTHR21139">
    <property type="entry name" value="TRIOSEPHOSPHATE ISOMERASE"/>
    <property type="match status" value="1"/>
</dbReference>
<comment type="pathway">
    <text evidence="3">Carbohydrate degradation; glycolysis; D-glyceraldehyde 3-phosphate from glycerone phosphate: step 1/1.</text>
</comment>
<dbReference type="GO" id="GO:0019563">
    <property type="term" value="P:glycerol catabolic process"/>
    <property type="evidence" value="ECO:0007669"/>
    <property type="project" value="TreeGrafter"/>
</dbReference>
<dbReference type="InterPro" id="IPR000652">
    <property type="entry name" value="Triosephosphate_isomerase"/>
</dbReference>
<dbReference type="GO" id="GO:0046166">
    <property type="term" value="P:glyceraldehyde-3-phosphate biosynthetic process"/>
    <property type="evidence" value="ECO:0007669"/>
    <property type="project" value="TreeGrafter"/>
</dbReference>
<keyword evidence="2 3" id="KW-0413">Isomerase</keyword>
<dbReference type="Gene3D" id="3.20.20.70">
    <property type="entry name" value="Aldolase class I"/>
    <property type="match status" value="1"/>
</dbReference>
<dbReference type="InterPro" id="IPR035990">
    <property type="entry name" value="TIM_sf"/>
</dbReference>
<comment type="subunit">
    <text evidence="3">Homodimer.</text>
</comment>
<keyword evidence="3" id="KW-0963">Cytoplasm</keyword>
<dbReference type="UniPathway" id="UPA00138"/>
<accession>A0A0B7NXH3</accession>
<comment type="subcellular location">
    <subcellularLocation>
        <location evidence="3">Cytoplasm</location>
    </subcellularLocation>
</comment>
<dbReference type="CDD" id="cd00311">
    <property type="entry name" value="TIM"/>
    <property type="match status" value="1"/>
</dbReference>
<sequence>MLWVGTSWKMNGTRASSRTYVEALKQADHSAWGGVQAFIIPPATVLAEVSELLGPDSDVLLGAQNAHWADAGAWTGEVSVPQVADAGAQLVEVGHSERRANFGDTDEVVNKKVRAIIGHGLRPVLCVGESQEVFDAGDSVKFITNQADSALEGVDPSSVVLAYEPIWAIGEHGREPQRDDLLRAFDALQSRYGDAVTAVIYGGSANPGNARELLGIPGVEGLFIGRAAWTGPGYVQMLGIAGEVARAHQG</sequence>
<dbReference type="SUPFAM" id="SSF51351">
    <property type="entry name" value="Triosephosphate isomerase (TIM)"/>
    <property type="match status" value="1"/>
</dbReference>
<dbReference type="PANTHER" id="PTHR21139:SF42">
    <property type="entry name" value="TRIOSEPHOSPHATE ISOMERASE"/>
    <property type="match status" value="1"/>
</dbReference>
<dbReference type="AlphaFoldDB" id="A0A0B7NXH3"/>
<dbReference type="UniPathway" id="UPA00109">
    <property type="reaction ID" value="UER00189"/>
</dbReference>
<comment type="pathway">
    <text evidence="3">Carbohydrate biosynthesis; gluconeogenesis.</text>
</comment>
<evidence type="ECO:0000256" key="2">
    <source>
        <dbReference type="ARBA" id="ARBA00023235"/>
    </source>
</evidence>
<gene>
    <name evidence="4" type="primary">tpi2</name>
    <name evidence="4" type="ORF">PFCIRM138_04625</name>
</gene>
<dbReference type="GO" id="GO:0004807">
    <property type="term" value="F:triose-phosphate isomerase activity"/>
    <property type="evidence" value="ECO:0007669"/>
    <property type="project" value="UniProtKB-EC"/>
</dbReference>
<keyword evidence="3" id="KW-0324">Glycolysis</keyword>
<keyword evidence="3" id="KW-0312">Gluconeogenesis</keyword>
<dbReference type="EC" id="5.3.1.1" evidence="3"/>
<dbReference type="GO" id="GO:0005829">
    <property type="term" value="C:cytosol"/>
    <property type="evidence" value="ECO:0007669"/>
    <property type="project" value="TreeGrafter"/>
</dbReference>
<dbReference type="InterPro" id="IPR013785">
    <property type="entry name" value="Aldolase_TIM"/>
</dbReference>
<comment type="catalytic activity">
    <reaction evidence="3">
        <text>D-glyceraldehyde 3-phosphate = dihydroxyacetone phosphate</text>
        <dbReference type="Rhea" id="RHEA:18585"/>
        <dbReference type="ChEBI" id="CHEBI:57642"/>
        <dbReference type="ChEBI" id="CHEBI:59776"/>
        <dbReference type="EC" id="5.3.1.1"/>
    </reaction>
</comment>
<reference evidence="4" key="1">
    <citation type="submission" date="2014-08" db="EMBL/GenBank/DDBJ databases">
        <authorList>
            <person name="Falentin Helene"/>
        </authorList>
    </citation>
    <scope>NUCLEOTIDE SEQUENCE</scope>
</reference>
<organism evidence="4">
    <name type="scientific">Propionibacterium freudenreichii subsp. freudenreichii</name>
    <dbReference type="NCBI Taxonomy" id="66712"/>
    <lineage>
        <taxon>Bacteria</taxon>
        <taxon>Bacillati</taxon>
        <taxon>Actinomycetota</taxon>
        <taxon>Actinomycetes</taxon>
        <taxon>Propionibacteriales</taxon>
        <taxon>Propionibacteriaceae</taxon>
        <taxon>Propionibacterium</taxon>
    </lineage>
</organism>
<dbReference type="NCBIfam" id="NF000722">
    <property type="entry name" value="PRK00042.2-1"/>
    <property type="match status" value="1"/>
</dbReference>
<name>A0A0B7NXH3_PROFF</name>
<dbReference type="GO" id="GO:0006094">
    <property type="term" value="P:gluconeogenesis"/>
    <property type="evidence" value="ECO:0007669"/>
    <property type="project" value="UniProtKB-UniPathway"/>
</dbReference>
<proteinExistence type="inferred from homology"/>
<dbReference type="EMBL" id="LM676439">
    <property type="protein sequence ID" value="CEP27661.1"/>
    <property type="molecule type" value="Genomic_DNA"/>
</dbReference>
<dbReference type="GO" id="GO:0006096">
    <property type="term" value="P:glycolytic process"/>
    <property type="evidence" value="ECO:0007669"/>
    <property type="project" value="UniProtKB-UniPathway"/>
</dbReference>